<evidence type="ECO:0000256" key="12">
    <source>
        <dbReference type="SAM" id="MobiDB-lite"/>
    </source>
</evidence>
<evidence type="ECO:0000256" key="5">
    <source>
        <dbReference type="ARBA" id="ARBA00024387"/>
    </source>
</evidence>
<evidence type="ECO:0000256" key="9">
    <source>
        <dbReference type="ARBA" id="ARBA00041464"/>
    </source>
</evidence>
<feature type="domain" description="HD/PDEase" evidence="13">
    <location>
        <begin position="77"/>
        <end position="184"/>
    </location>
</feature>
<evidence type="ECO:0000256" key="1">
    <source>
        <dbReference type="ARBA" id="ARBA00001936"/>
    </source>
</evidence>
<dbReference type="Gene3D" id="1.10.3210.10">
    <property type="entry name" value="Hypothetical protein af1432"/>
    <property type="match status" value="1"/>
</dbReference>
<reference evidence="14" key="1">
    <citation type="journal article" date="2022" name="G3 (Bethesda)">
        <title>High quality genome of the basidiomycete yeast Dioszegia hungarica PDD-24b-2 isolated from cloud water.</title>
        <authorList>
            <person name="Jarrige D."/>
            <person name="Haridas S."/>
            <person name="Bleykasten-Grosshans C."/>
            <person name="Joly M."/>
            <person name="Nadalig T."/>
            <person name="Sancelme M."/>
            <person name="Vuilleumier S."/>
            <person name="Grigoriev I.V."/>
            <person name="Amato P."/>
            <person name="Bringel F."/>
        </authorList>
    </citation>
    <scope>NUCLEOTIDE SEQUENCE</scope>
    <source>
        <strain evidence="14">PDD-24b-2</strain>
    </source>
</reference>
<dbReference type="PANTHER" id="PTHR46246">
    <property type="entry name" value="GUANOSINE-3',5'-BIS(DIPHOSPHATE) 3'-PYROPHOSPHOHYDROLASE MESH1"/>
    <property type="match status" value="1"/>
</dbReference>
<dbReference type="EC" id="3.1.7.2" evidence="5"/>
<evidence type="ECO:0000256" key="2">
    <source>
        <dbReference type="ARBA" id="ARBA00022723"/>
    </source>
</evidence>
<evidence type="ECO:0000256" key="10">
    <source>
        <dbReference type="ARBA" id="ARBA00041770"/>
    </source>
</evidence>
<comment type="caution">
    <text evidence="14">The sequence shown here is derived from an EMBL/GenBank/DDBJ whole genome shotgun (WGS) entry which is preliminary data.</text>
</comment>
<comment type="function">
    <text evidence="6">ppGpp hydrolyzing enzyme involved in starvation response.</text>
</comment>
<evidence type="ECO:0000259" key="13">
    <source>
        <dbReference type="SMART" id="SM00471"/>
    </source>
</evidence>
<evidence type="ECO:0000256" key="8">
    <source>
        <dbReference type="ARBA" id="ARBA00040793"/>
    </source>
</evidence>
<keyword evidence="15" id="KW-1185">Reference proteome</keyword>
<keyword evidence="4" id="KW-0464">Manganese</keyword>
<comment type="similarity">
    <text evidence="7">Belongs to the MESH1 family.</text>
</comment>
<organism evidence="14 15">
    <name type="scientific">Dioszegia hungarica</name>
    <dbReference type="NCBI Taxonomy" id="4972"/>
    <lineage>
        <taxon>Eukaryota</taxon>
        <taxon>Fungi</taxon>
        <taxon>Dikarya</taxon>
        <taxon>Basidiomycota</taxon>
        <taxon>Agaricomycotina</taxon>
        <taxon>Tremellomycetes</taxon>
        <taxon>Tremellales</taxon>
        <taxon>Bulleribasidiaceae</taxon>
        <taxon>Dioszegia</taxon>
    </lineage>
</organism>
<evidence type="ECO:0000256" key="11">
    <source>
        <dbReference type="ARBA" id="ARBA00047968"/>
    </source>
</evidence>
<evidence type="ECO:0000256" key="7">
    <source>
        <dbReference type="ARBA" id="ARBA00038354"/>
    </source>
</evidence>
<proteinExistence type="inferred from homology"/>
<accession>A0AA38H8M8</accession>
<protein>
    <recommendedName>
        <fullName evidence="8">Guanosine-3',5'-bis(diphosphate) 3'-pyrophosphohydrolase MESH1</fullName>
        <ecNumber evidence="5">3.1.7.2</ecNumber>
    </recommendedName>
    <alternativeName>
        <fullName evidence="9">Metazoan SpoT homolog 1</fullName>
    </alternativeName>
    <alternativeName>
        <fullName evidence="10">Penta-phosphate guanosine-3'-pyrophosphohydrolase</fullName>
    </alternativeName>
</protein>
<dbReference type="CDD" id="cd00077">
    <property type="entry name" value="HDc"/>
    <property type="match status" value="1"/>
</dbReference>
<keyword evidence="3" id="KW-0378">Hydrolase</keyword>
<keyword evidence="2" id="KW-0479">Metal-binding</keyword>
<feature type="region of interest" description="Disordered" evidence="12">
    <location>
        <begin position="1"/>
        <end position="44"/>
    </location>
</feature>
<evidence type="ECO:0000313" key="14">
    <source>
        <dbReference type="EMBL" id="KAI9634939.1"/>
    </source>
</evidence>
<dbReference type="EMBL" id="JAKWFO010000006">
    <property type="protein sequence ID" value="KAI9634939.1"/>
    <property type="molecule type" value="Genomic_DNA"/>
</dbReference>
<dbReference type="Pfam" id="PF13328">
    <property type="entry name" value="HD_4"/>
    <property type="match status" value="1"/>
</dbReference>
<dbReference type="FunFam" id="1.10.3210.10:FF:000012">
    <property type="entry name" value="HD domain containing 3"/>
    <property type="match status" value="1"/>
</dbReference>
<name>A0AA38H8M8_9TREE</name>
<dbReference type="GO" id="GO:0008893">
    <property type="term" value="F:guanosine-3',5'-bis(diphosphate) 3'-diphosphatase activity"/>
    <property type="evidence" value="ECO:0007669"/>
    <property type="project" value="UniProtKB-EC"/>
</dbReference>
<dbReference type="SUPFAM" id="SSF109604">
    <property type="entry name" value="HD-domain/PDEase-like"/>
    <property type="match status" value="1"/>
</dbReference>
<comment type="catalytic activity">
    <reaction evidence="11">
        <text>guanosine 3',5'-bis(diphosphate) + H2O = GDP + diphosphate + H(+)</text>
        <dbReference type="Rhea" id="RHEA:14253"/>
        <dbReference type="ChEBI" id="CHEBI:15377"/>
        <dbReference type="ChEBI" id="CHEBI:15378"/>
        <dbReference type="ChEBI" id="CHEBI:33019"/>
        <dbReference type="ChEBI" id="CHEBI:58189"/>
        <dbReference type="ChEBI" id="CHEBI:77828"/>
        <dbReference type="EC" id="3.1.7.2"/>
    </reaction>
</comment>
<feature type="compositionally biased region" description="Basic and acidic residues" evidence="12">
    <location>
        <begin position="1"/>
        <end position="15"/>
    </location>
</feature>
<dbReference type="PANTHER" id="PTHR46246:SF1">
    <property type="entry name" value="GUANOSINE-3',5'-BIS(DIPHOSPHATE) 3'-PYROPHOSPHOHYDROLASE MESH1"/>
    <property type="match status" value="1"/>
</dbReference>
<comment type="cofactor">
    <cofactor evidence="1">
        <name>Mn(2+)</name>
        <dbReference type="ChEBI" id="CHEBI:29035"/>
    </cofactor>
</comment>
<dbReference type="AlphaFoldDB" id="A0AA38H8M8"/>
<gene>
    <name evidence="14" type="ORF">MKK02DRAFT_16019</name>
</gene>
<dbReference type="Proteomes" id="UP001164286">
    <property type="component" value="Unassembled WGS sequence"/>
</dbReference>
<dbReference type="GO" id="GO:0046872">
    <property type="term" value="F:metal ion binding"/>
    <property type="evidence" value="ECO:0007669"/>
    <property type="project" value="UniProtKB-KW"/>
</dbReference>
<evidence type="ECO:0000256" key="3">
    <source>
        <dbReference type="ARBA" id="ARBA00022801"/>
    </source>
</evidence>
<evidence type="ECO:0000256" key="6">
    <source>
        <dbReference type="ARBA" id="ARBA00037781"/>
    </source>
</evidence>
<sequence length="270" mass="30299">MDLSETTEHHGDGSRTPRPGNLTPSPPRSRAGSGNGKRTLDEKGRLWKEDEGEVARLMRTVDFAARKHTCQRRKDLDQTPYINHPIAVSNFLSSTGITDVRVLQAAILHDTVEDTPTTIEEIAEHFGPDVARIVQECTDNPNLSGQGAKAEQVRSAPHKSKEAQQVKLADKLHNLESIRRAPPVGWGVRRVQAYFIWAKQVTDICGPSHPALAKRLQRLYETAYTEIDGKYIPCHPEVCGPLLEEEKSRIDKRLHHLKKGEKPCPMPIFF</sequence>
<evidence type="ECO:0000256" key="4">
    <source>
        <dbReference type="ARBA" id="ARBA00023211"/>
    </source>
</evidence>
<dbReference type="InterPro" id="IPR052194">
    <property type="entry name" value="MESH1"/>
</dbReference>
<dbReference type="SMART" id="SM00471">
    <property type="entry name" value="HDc"/>
    <property type="match status" value="1"/>
</dbReference>
<dbReference type="RefSeq" id="XP_052944716.1">
    <property type="nucleotide sequence ID" value="XM_053085565.1"/>
</dbReference>
<evidence type="ECO:0000313" key="15">
    <source>
        <dbReference type="Proteomes" id="UP001164286"/>
    </source>
</evidence>
<dbReference type="InterPro" id="IPR003607">
    <property type="entry name" value="HD/PDEase_dom"/>
</dbReference>
<dbReference type="GeneID" id="77724766"/>